<evidence type="ECO:0000256" key="1">
    <source>
        <dbReference type="ARBA" id="ARBA00022737"/>
    </source>
</evidence>
<feature type="non-terminal residue" evidence="4">
    <location>
        <position position="1"/>
    </location>
</feature>
<sequence>GDTSAAVDEDGAIWVWGSNANGLLGRPLDQKEHFLPHKLTVDGKAVSACISPDGRRLAVCTDTGELWMWGRESLGSLGRSAAAPYWIASPPDKEILHPKPETVPLLNGYFVTAVSLGVHHTLVLSGDPERNALYVRPPSGIPEDPPELPRRPLVDVLSSPLFEELPNAPRPSQPQQETQEDSPGHRTRRGPVVFKNVKGTTHIAFPQDLDAANLSPGPLTKTHAAPTSEFLQRFNTEPPARPSPASARPSRPEK</sequence>
<dbReference type="Proteomes" id="UP000074247">
    <property type="component" value="Unassembled WGS sequence"/>
</dbReference>
<comment type="caution">
    <text evidence="4">The sequence shown here is derived from an EMBL/GenBank/DDBJ whole genome shotgun (WGS) entry which is preliminary data.</text>
</comment>
<dbReference type="InterPro" id="IPR000408">
    <property type="entry name" value="Reg_chr_condens"/>
</dbReference>
<dbReference type="InterPro" id="IPR051210">
    <property type="entry name" value="Ub_ligase/GEF_domain"/>
</dbReference>
<feature type="region of interest" description="Disordered" evidence="3">
    <location>
        <begin position="208"/>
        <end position="254"/>
    </location>
</feature>
<dbReference type="PANTHER" id="PTHR22870:SF451">
    <property type="entry name" value="MJK13.9 PROTEIN"/>
    <property type="match status" value="1"/>
</dbReference>
<feature type="compositionally biased region" description="Low complexity" evidence="3">
    <location>
        <begin position="243"/>
        <end position="254"/>
    </location>
</feature>
<dbReference type="SUPFAM" id="SSF50985">
    <property type="entry name" value="RCC1/BLIP-II"/>
    <property type="match status" value="1"/>
</dbReference>
<dbReference type="PANTHER" id="PTHR22870">
    <property type="entry name" value="REGULATOR OF CHROMOSOME CONDENSATION"/>
    <property type="match status" value="1"/>
</dbReference>
<dbReference type="VEuPathDB" id="ToxoDB:TGARI_239700D"/>
<accession>A0A139XMH6</accession>
<feature type="repeat" description="RCC1" evidence="2">
    <location>
        <begin position="64"/>
        <end position="127"/>
    </location>
</feature>
<organism evidence="4 5">
    <name type="scientific">Toxoplasma gondii ARI</name>
    <dbReference type="NCBI Taxonomy" id="1074872"/>
    <lineage>
        <taxon>Eukaryota</taxon>
        <taxon>Sar</taxon>
        <taxon>Alveolata</taxon>
        <taxon>Apicomplexa</taxon>
        <taxon>Conoidasida</taxon>
        <taxon>Coccidia</taxon>
        <taxon>Eucoccidiorida</taxon>
        <taxon>Eimeriorina</taxon>
        <taxon>Sarcocystidae</taxon>
        <taxon>Toxoplasma</taxon>
    </lineage>
</organism>
<dbReference type="InterPro" id="IPR009091">
    <property type="entry name" value="RCC1/BLIP-II"/>
</dbReference>
<dbReference type="AlphaFoldDB" id="A0A139XMH6"/>
<name>A0A139XMH6_TOXGO</name>
<dbReference type="PROSITE" id="PS50012">
    <property type="entry name" value="RCC1_3"/>
    <property type="match status" value="1"/>
</dbReference>
<keyword evidence="1" id="KW-0677">Repeat</keyword>
<dbReference type="EMBL" id="AGQS02005588">
    <property type="protein sequence ID" value="KYF39988.1"/>
    <property type="molecule type" value="Genomic_DNA"/>
</dbReference>
<evidence type="ECO:0000313" key="4">
    <source>
        <dbReference type="EMBL" id="KYF39988.1"/>
    </source>
</evidence>
<feature type="region of interest" description="Disordered" evidence="3">
    <location>
        <begin position="163"/>
        <end position="190"/>
    </location>
</feature>
<evidence type="ECO:0000256" key="2">
    <source>
        <dbReference type="PROSITE-ProRule" id="PRU00235"/>
    </source>
</evidence>
<dbReference type="Pfam" id="PF00415">
    <property type="entry name" value="RCC1"/>
    <property type="match status" value="2"/>
</dbReference>
<evidence type="ECO:0000256" key="3">
    <source>
        <dbReference type="SAM" id="MobiDB-lite"/>
    </source>
</evidence>
<dbReference type="Gene3D" id="2.130.10.30">
    <property type="entry name" value="Regulator of chromosome condensation 1/beta-lactamase-inhibitor protein II"/>
    <property type="match status" value="1"/>
</dbReference>
<protein>
    <submittedName>
        <fullName evidence="4">Regulator of chromosome condensation (RCC1) repeat-containing protein</fullName>
    </submittedName>
</protein>
<gene>
    <name evidence="4" type="ORF">TGARI_239700D</name>
</gene>
<proteinExistence type="predicted"/>
<reference evidence="4 5" key="1">
    <citation type="journal article" date="2016" name="Nat. Commun.">
        <title>Local admixture of amplified and diversified secreted pathogenesis determinants shapes mosaic Toxoplasma gondii genomes.</title>
        <authorList>
            <person name="Lorenzi H."/>
            <person name="Khan A."/>
            <person name="Behnke M.S."/>
            <person name="Namasivayam S."/>
            <person name="Swapna L.S."/>
            <person name="Hadjithomas M."/>
            <person name="Karamycheva S."/>
            <person name="Pinney D."/>
            <person name="Brunk B.P."/>
            <person name="Ajioka J.W."/>
            <person name="Ajzenberg D."/>
            <person name="Boothroyd J.C."/>
            <person name="Boyle J.P."/>
            <person name="Darde M.L."/>
            <person name="Diaz-Miranda M.A."/>
            <person name="Dubey J.P."/>
            <person name="Fritz H.M."/>
            <person name="Gennari S.M."/>
            <person name="Gregory B.D."/>
            <person name="Kim K."/>
            <person name="Saeij J.P."/>
            <person name="Su C."/>
            <person name="White M.W."/>
            <person name="Zhu X.Q."/>
            <person name="Howe D.K."/>
            <person name="Rosenthal B.M."/>
            <person name="Grigg M.E."/>
            <person name="Parkinson J."/>
            <person name="Liu L."/>
            <person name="Kissinger J.C."/>
            <person name="Roos D.S."/>
            <person name="Sibley L.D."/>
        </authorList>
    </citation>
    <scope>NUCLEOTIDE SEQUENCE [LARGE SCALE GENOMIC DNA]</scope>
    <source>
        <strain evidence="4 5">ARI</strain>
    </source>
</reference>
<evidence type="ECO:0000313" key="5">
    <source>
        <dbReference type="Proteomes" id="UP000074247"/>
    </source>
</evidence>